<proteinExistence type="predicted"/>
<dbReference type="Proteomes" id="UP000027451">
    <property type="component" value="Unassembled WGS sequence"/>
</dbReference>
<keyword evidence="2" id="KW-1185">Reference proteome</keyword>
<name>A0A656QIP7_9BURK</name>
<sequence>MSLRDRRSVEDLKLNGLNIDLYGTGAMFRDMTRAIHELDLEGALYDEKERFVLPMDDLRWFIKDSRKINWIFFILKSKDGWRNIIYPAKLNQEDALIALFDSWQAAISEKKRLLDHLKEDWIRHTDLDHYYSWFGERDEKKRCEAAWAWYRKEHGRHLKATSKFVNINDILFFLDTLDFSLDAKLLHIEKIKKEIKRQQVRANLKGKKQSNFALHEEVRDQLEALVERYGLTRRQIIERLIRNAVIKGLDGENAPVGSD</sequence>
<gene>
    <name evidence="1" type="ORF">BG60_08170</name>
</gene>
<organism evidence="1 2">
    <name type="scientific">Caballeronia zhejiangensis</name>
    <dbReference type="NCBI Taxonomy" id="871203"/>
    <lineage>
        <taxon>Bacteria</taxon>
        <taxon>Pseudomonadati</taxon>
        <taxon>Pseudomonadota</taxon>
        <taxon>Betaproteobacteria</taxon>
        <taxon>Burkholderiales</taxon>
        <taxon>Burkholderiaceae</taxon>
        <taxon>Caballeronia</taxon>
    </lineage>
</organism>
<evidence type="ECO:0000313" key="1">
    <source>
        <dbReference type="EMBL" id="KDR29299.1"/>
    </source>
</evidence>
<protein>
    <submittedName>
        <fullName evidence="1">Uncharacterized protein</fullName>
    </submittedName>
</protein>
<comment type="caution">
    <text evidence="1">The sequence shown here is derived from an EMBL/GenBank/DDBJ whole genome shotgun (WGS) entry which is preliminary data.</text>
</comment>
<dbReference type="AlphaFoldDB" id="A0A656QIP7"/>
<dbReference type="EMBL" id="JFHD01000014">
    <property type="protein sequence ID" value="KDR29299.1"/>
    <property type="molecule type" value="Genomic_DNA"/>
</dbReference>
<evidence type="ECO:0000313" key="2">
    <source>
        <dbReference type="Proteomes" id="UP000027451"/>
    </source>
</evidence>
<reference evidence="1 2" key="1">
    <citation type="submission" date="2014-03" db="EMBL/GenBank/DDBJ databases">
        <title>Draft Genome Sequences of Four Burkholderia Strains.</title>
        <authorList>
            <person name="Liu X.Y."/>
            <person name="Li C.X."/>
            <person name="Xu J.H."/>
        </authorList>
    </citation>
    <scope>NUCLEOTIDE SEQUENCE [LARGE SCALE GENOMIC DNA]</scope>
    <source>
        <strain evidence="1 2">OP-1</strain>
    </source>
</reference>
<accession>A0A656QIP7</accession>